<dbReference type="Pfam" id="PF00440">
    <property type="entry name" value="TetR_N"/>
    <property type="match status" value="1"/>
</dbReference>
<evidence type="ECO:0000256" key="2">
    <source>
        <dbReference type="ARBA" id="ARBA00023125"/>
    </source>
</evidence>
<dbReference type="InterPro" id="IPR050109">
    <property type="entry name" value="HTH-type_TetR-like_transc_reg"/>
</dbReference>
<organism evidence="7">
    <name type="scientific">Streptomyces sp. SID14436</name>
    <dbReference type="NCBI Taxonomy" id="2706070"/>
    <lineage>
        <taxon>Bacteria</taxon>
        <taxon>Bacillati</taxon>
        <taxon>Actinomycetota</taxon>
        <taxon>Actinomycetes</taxon>
        <taxon>Kitasatosporales</taxon>
        <taxon>Streptomycetaceae</taxon>
        <taxon>Streptomyces</taxon>
    </lineage>
</organism>
<dbReference type="InterPro" id="IPR049445">
    <property type="entry name" value="TetR_SbtR-like_C"/>
</dbReference>
<evidence type="ECO:0000256" key="5">
    <source>
        <dbReference type="SAM" id="MobiDB-lite"/>
    </source>
</evidence>
<feature type="region of interest" description="Disordered" evidence="5">
    <location>
        <begin position="1"/>
        <end position="51"/>
    </location>
</feature>
<dbReference type="Gene3D" id="1.10.357.10">
    <property type="entry name" value="Tetracycline Repressor, domain 2"/>
    <property type="match status" value="1"/>
</dbReference>
<feature type="compositionally biased region" description="Low complexity" evidence="5">
    <location>
        <begin position="22"/>
        <end position="34"/>
    </location>
</feature>
<comment type="caution">
    <text evidence="7">The sequence shown here is derived from an EMBL/GenBank/DDBJ whole genome shotgun (WGS) entry which is preliminary data.</text>
</comment>
<evidence type="ECO:0000313" key="7">
    <source>
        <dbReference type="EMBL" id="NEA87557.1"/>
    </source>
</evidence>
<dbReference type="AlphaFoldDB" id="A0A6G3QWJ0"/>
<sequence length="237" mass="24805">MASRARETLGVYGGTSVTSCRTTTGGTSVLSSSSHPKAPNPAEPAGRPVRRDARRNREKLIAVAQAAFAAAEGPVSLEGIARQAGVGIGTLYRHFPTREDLAEAVYASELAAVEASAPDLLGKHPADIALRAWIGRYATFVATKRGMVDTLRAAVASGRIAAPSRERLAATITMILEQGAATGTLRKDVDPDDVTTLLLGVFAVIVDGAPQERTDRLLDLVVDAVRLAPRTATSTGH</sequence>
<dbReference type="PANTHER" id="PTHR30055">
    <property type="entry name" value="HTH-TYPE TRANSCRIPTIONAL REGULATOR RUTR"/>
    <property type="match status" value="1"/>
</dbReference>
<accession>A0A6G3QWJ0</accession>
<keyword evidence="3" id="KW-0804">Transcription</keyword>
<dbReference type="InterPro" id="IPR001647">
    <property type="entry name" value="HTH_TetR"/>
</dbReference>
<dbReference type="SUPFAM" id="SSF46689">
    <property type="entry name" value="Homeodomain-like"/>
    <property type="match status" value="1"/>
</dbReference>
<dbReference type="GO" id="GO:0003700">
    <property type="term" value="F:DNA-binding transcription factor activity"/>
    <property type="evidence" value="ECO:0007669"/>
    <property type="project" value="TreeGrafter"/>
</dbReference>
<evidence type="ECO:0000256" key="1">
    <source>
        <dbReference type="ARBA" id="ARBA00023015"/>
    </source>
</evidence>
<name>A0A6G3QWJ0_9ACTN</name>
<dbReference type="InterPro" id="IPR036271">
    <property type="entry name" value="Tet_transcr_reg_TetR-rel_C_sf"/>
</dbReference>
<protein>
    <submittedName>
        <fullName evidence="7">TetR/AcrR family transcriptional regulator</fullName>
    </submittedName>
</protein>
<dbReference type="PANTHER" id="PTHR30055:SF234">
    <property type="entry name" value="HTH-TYPE TRANSCRIPTIONAL REGULATOR BETI"/>
    <property type="match status" value="1"/>
</dbReference>
<keyword evidence="2 4" id="KW-0238">DNA-binding</keyword>
<evidence type="ECO:0000256" key="3">
    <source>
        <dbReference type="ARBA" id="ARBA00023163"/>
    </source>
</evidence>
<dbReference type="SUPFAM" id="SSF48498">
    <property type="entry name" value="Tetracyclin repressor-like, C-terminal domain"/>
    <property type="match status" value="1"/>
</dbReference>
<dbReference type="Pfam" id="PF21597">
    <property type="entry name" value="TetR_C_43"/>
    <property type="match status" value="1"/>
</dbReference>
<gene>
    <name evidence="7" type="ORF">G3I53_16295</name>
</gene>
<evidence type="ECO:0000259" key="6">
    <source>
        <dbReference type="PROSITE" id="PS50977"/>
    </source>
</evidence>
<evidence type="ECO:0000256" key="4">
    <source>
        <dbReference type="PROSITE-ProRule" id="PRU00335"/>
    </source>
</evidence>
<dbReference type="InterPro" id="IPR009057">
    <property type="entry name" value="Homeodomain-like_sf"/>
</dbReference>
<reference evidence="7" key="1">
    <citation type="submission" date="2020-01" db="EMBL/GenBank/DDBJ databases">
        <title>Insect and environment-associated Actinomycetes.</title>
        <authorList>
            <person name="Currrie C."/>
            <person name="Chevrette M."/>
            <person name="Carlson C."/>
            <person name="Stubbendieck R."/>
            <person name="Wendt-Pienkowski E."/>
        </authorList>
    </citation>
    <scope>NUCLEOTIDE SEQUENCE</scope>
    <source>
        <strain evidence="7">SID14436</strain>
    </source>
</reference>
<keyword evidence="1" id="KW-0805">Transcription regulation</keyword>
<dbReference type="EMBL" id="JAAGMD010000477">
    <property type="protein sequence ID" value="NEA87557.1"/>
    <property type="molecule type" value="Genomic_DNA"/>
</dbReference>
<feature type="DNA-binding region" description="H-T-H motif" evidence="4">
    <location>
        <begin position="76"/>
        <end position="95"/>
    </location>
</feature>
<proteinExistence type="predicted"/>
<dbReference type="PROSITE" id="PS50977">
    <property type="entry name" value="HTH_TETR_2"/>
    <property type="match status" value="1"/>
</dbReference>
<feature type="domain" description="HTH tetR-type" evidence="6">
    <location>
        <begin position="54"/>
        <end position="113"/>
    </location>
</feature>
<dbReference type="PROSITE" id="PS51257">
    <property type="entry name" value="PROKAR_LIPOPROTEIN"/>
    <property type="match status" value="1"/>
</dbReference>
<dbReference type="GO" id="GO:0000976">
    <property type="term" value="F:transcription cis-regulatory region binding"/>
    <property type="evidence" value="ECO:0007669"/>
    <property type="project" value="TreeGrafter"/>
</dbReference>